<evidence type="ECO:0000313" key="2">
    <source>
        <dbReference type="Proteomes" id="UP000037696"/>
    </source>
</evidence>
<organism evidence="1 2">
    <name type="scientific">Penicillium nordicum</name>
    <dbReference type="NCBI Taxonomy" id="229535"/>
    <lineage>
        <taxon>Eukaryota</taxon>
        <taxon>Fungi</taxon>
        <taxon>Dikarya</taxon>
        <taxon>Ascomycota</taxon>
        <taxon>Pezizomycotina</taxon>
        <taxon>Eurotiomycetes</taxon>
        <taxon>Eurotiomycetidae</taxon>
        <taxon>Eurotiales</taxon>
        <taxon>Aspergillaceae</taxon>
        <taxon>Penicillium</taxon>
    </lineage>
</organism>
<evidence type="ECO:0000313" key="1">
    <source>
        <dbReference type="EMBL" id="KOS43212.1"/>
    </source>
</evidence>
<reference evidence="1 2" key="1">
    <citation type="submission" date="2015-08" db="EMBL/GenBank/DDBJ databases">
        <title>Genome sequencing of Penicillium nordicum.</title>
        <authorList>
            <person name="Nguyen H.D."/>
            <person name="Seifert K.A."/>
        </authorList>
    </citation>
    <scope>NUCLEOTIDE SEQUENCE [LARGE SCALE GENOMIC DNA]</scope>
    <source>
        <strain evidence="1 2">DAOMC 185683</strain>
    </source>
</reference>
<proteinExistence type="predicted"/>
<gene>
    <name evidence="1" type="ORF">ACN38_g5890</name>
</gene>
<dbReference type="EMBL" id="LHQQ01000086">
    <property type="protein sequence ID" value="KOS43212.1"/>
    <property type="molecule type" value="Genomic_DNA"/>
</dbReference>
<keyword evidence="2" id="KW-1185">Reference proteome</keyword>
<dbReference type="Proteomes" id="UP000037696">
    <property type="component" value="Unassembled WGS sequence"/>
</dbReference>
<accession>A0A0M9WFT0</accession>
<dbReference type="AlphaFoldDB" id="A0A0M9WFT0"/>
<sequence>MKPPPALIPILQNITAFSFLATAKTVNHIDPGYDSPVWNVGQSVRTTIGLVLGHSVRQKTPTSPSMLEFHMPPFRLDVFISSLQSLILAMIPLMPPHPVLHVSSHHQHPQATIPAVHRLRTFVFPLPCRRLCKRGIPSYYRVNTFGFPGNPATPVNQSHKSANTTSLRKEVDLYSLRRETEPFSVTSEWPWNGFMTI</sequence>
<name>A0A0M9WFT0_9EURO</name>
<protein>
    <submittedName>
        <fullName evidence="1">Uncharacterized protein</fullName>
    </submittedName>
</protein>
<dbReference type="STRING" id="229535.A0A0M9WFT0"/>
<comment type="caution">
    <text evidence="1">The sequence shown here is derived from an EMBL/GenBank/DDBJ whole genome shotgun (WGS) entry which is preliminary data.</text>
</comment>